<dbReference type="PANTHER" id="PTHR46268">
    <property type="entry name" value="STRESS RESPONSE PROTEIN NHAX"/>
    <property type="match status" value="1"/>
</dbReference>
<gene>
    <name evidence="4" type="ORF">AR543_13590</name>
</gene>
<proteinExistence type="inferred from homology"/>
<dbReference type="CDD" id="cd00293">
    <property type="entry name" value="USP-like"/>
    <property type="match status" value="1"/>
</dbReference>
<evidence type="ECO:0000256" key="2">
    <source>
        <dbReference type="PIRNR" id="PIRNR006276"/>
    </source>
</evidence>
<dbReference type="EMBL" id="CP013023">
    <property type="protein sequence ID" value="ANF96936.1"/>
    <property type="molecule type" value="Genomic_DNA"/>
</dbReference>
<organism evidence="4 5">
    <name type="scientific">Paenibacillus bovis</name>
    <dbReference type="NCBI Taxonomy" id="1616788"/>
    <lineage>
        <taxon>Bacteria</taxon>
        <taxon>Bacillati</taxon>
        <taxon>Bacillota</taxon>
        <taxon>Bacilli</taxon>
        <taxon>Bacillales</taxon>
        <taxon>Paenibacillaceae</taxon>
        <taxon>Paenibacillus</taxon>
    </lineage>
</organism>
<keyword evidence="2" id="KW-0963">Cytoplasm</keyword>
<dbReference type="KEGG" id="pbv:AR543_13590"/>
<accession>A0A172ZH19</accession>
<evidence type="ECO:0000259" key="3">
    <source>
        <dbReference type="Pfam" id="PF00582"/>
    </source>
</evidence>
<reference evidence="5" key="1">
    <citation type="submission" date="2015-10" db="EMBL/GenBank/DDBJ databases">
        <title>Genome of Paenibacillus bovis sp. nov.</title>
        <authorList>
            <person name="Wu Z."/>
            <person name="Gao C."/>
            <person name="Liu Z."/>
            <person name="Zheng H."/>
        </authorList>
    </citation>
    <scope>NUCLEOTIDE SEQUENCE [LARGE SCALE GENOMIC DNA]</scope>
    <source>
        <strain evidence="5">BD3526</strain>
    </source>
</reference>
<dbReference type="InterPro" id="IPR006016">
    <property type="entry name" value="UspA"/>
</dbReference>
<dbReference type="Proteomes" id="UP000078148">
    <property type="component" value="Chromosome"/>
</dbReference>
<dbReference type="SUPFAM" id="SSF52402">
    <property type="entry name" value="Adenine nucleotide alpha hydrolases-like"/>
    <property type="match status" value="1"/>
</dbReference>
<dbReference type="AlphaFoldDB" id="A0A172ZH19"/>
<evidence type="ECO:0000313" key="5">
    <source>
        <dbReference type="Proteomes" id="UP000078148"/>
    </source>
</evidence>
<reference evidence="4 5" key="2">
    <citation type="journal article" date="2016" name="Int. J. Syst. Evol. Microbiol.">
        <title>Paenibacillus bovis sp. nov., isolated from raw yak (Bos grunniens) milk.</title>
        <authorList>
            <person name="Gao C."/>
            <person name="Han J."/>
            <person name="Liu Z."/>
            <person name="Xu X."/>
            <person name="Hang F."/>
            <person name="Wu Z."/>
        </authorList>
    </citation>
    <scope>NUCLEOTIDE SEQUENCE [LARGE SCALE GENOMIC DNA]</scope>
    <source>
        <strain evidence="4 5">BD3526</strain>
    </source>
</reference>
<dbReference type="GO" id="GO:0005737">
    <property type="term" value="C:cytoplasm"/>
    <property type="evidence" value="ECO:0007669"/>
    <property type="project" value="UniProtKB-SubCell"/>
</dbReference>
<dbReference type="PIRSF" id="PIRSF006276">
    <property type="entry name" value="UspA"/>
    <property type="match status" value="1"/>
</dbReference>
<dbReference type="PRINTS" id="PR01438">
    <property type="entry name" value="UNVRSLSTRESS"/>
</dbReference>
<dbReference type="PANTHER" id="PTHR46268:SF6">
    <property type="entry name" value="UNIVERSAL STRESS PROTEIN UP12"/>
    <property type="match status" value="1"/>
</dbReference>
<protein>
    <recommendedName>
        <fullName evidence="2">Universal stress protein</fullName>
    </recommendedName>
</protein>
<keyword evidence="5" id="KW-1185">Reference proteome</keyword>
<dbReference type="InterPro" id="IPR014729">
    <property type="entry name" value="Rossmann-like_a/b/a_fold"/>
</dbReference>
<feature type="domain" description="UspA" evidence="3">
    <location>
        <begin position="1"/>
        <end position="141"/>
    </location>
</feature>
<sequence length="141" mass="15450">MYQNILVAYDGSAHAQRALEHAAALAAVQQSHLEIVYVDPTTSELLEQPLMIPTHELDAYFAEEEEQVRAQLSAQIASLSNASIQILQGHAGQEIVKYAAARQTQLIIIGHRGLGTLSEWVLGSVSHYVTQHAHCPVMIVK</sequence>
<dbReference type="RefSeq" id="WP_060535043.1">
    <property type="nucleotide sequence ID" value="NZ_CP013023.1"/>
</dbReference>
<dbReference type="Pfam" id="PF00582">
    <property type="entry name" value="Usp"/>
    <property type="match status" value="1"/>
</dbReference>
<evidence type="ECO:0000313" key="4">
    <source>
        <dbReference type="EMBL" id="ANF96936.1"/>
    </source>
</evidence>
<dbReference type="OrthoDB" id="9777884at2"/>
<comment type="similarity">
    <text evidence="1 2">Belongs to the universal stress protein A family.</text>
</comment>
<evidence type="ECO:0000256" key="1">
    <source>
        <dbReference type="ARBA" id="ARBA00008791"/>
    </source>
</evidence>
<dbReference type="STRING" id="1616788.AR543_13590"/>
<dbReference type="InterPro" id="IPR006015">
    <property type="entry name" value="Universal_stress_UspA"/>
</dbReference>
<dbReference type="Gene3D" id="3.40.50.620">
    <property type="entry name" value="HUPs"/>
    <property type="match status" value="1"/>
</dbReference>
<name>A0A172ZH19_9BACL</name>
<comment type="subcellular location">
    <subcellularLocation>
        <location evidence="2">Cytoplasm</location>
    </subcellularLocation>
</comment>